<gene>
    <name evidence="10" type="ORF">ODALV1_LOCUS10778</name>
</gene>
<proteinExistence type="predicted"/>
<keyword evidence="2" id="KW-0479">Metal-binding</keyword>
<evidence type="ECO:0000256" key="2">
    <source>
        <dbReference type="ARBA" id="ARBA00022723"/>
    </source>
</evidence>
<feature type="region of interest" description="Disordered" evidence="8">
    <location>
        <begin position="325"/>
        <end position="459"/>
    </location>
</feature>
<keyword evidence="5" id="KW-0862">Zinc</keyword>
<evidence type="ECO:0000256" key="6">
    <source>
        <dbReference type="ARBA" id="ARBA00023242"/>
    </source>
</evidence>
<sequence>MKQSMSGGGGVVTAARLNGGGGATGVTIVYQPQRPSGGLATSNHHNHNQVRLQQHQQINGGSQQQVTFRRFANNMVQVRRVITQQPQQFHQLADLSSSESSGLEATPLAVTKRNNIPTVPANQGHQRILRRIQRTAAGGKGGEDGLDEDDSFADLDVSLVRGDGGADDDDEEELLIDHDEDGDDDGEVEVEGEGRMGEEKSALELNGSGVDSQYLRHVIETQILNRHKTRIKDWDGTKGHMCQSCHETFLSESGLEMHRNRRILHILFFCRYCKRDLSFFNKCRLLQHLRNHRVTPTVSSLQNCIMIRLLPESEYLHFEYEDCTSSSDEEEDGSGGGMSGGGGSGATPPKRLKPNRFRRSKQSESGNNDKDSPDNSPVTARKTPIVTPITPSSTNPTNIVPPLTTSNNSATTSSKFQHRNEQMTVIKSTGNTSSLVLPSPNSESLTLEKKASTPLASPSAPQIRIRNLSQITVSVNEDDTQEEEYEKKQGELKMEPVTTTKMLRPQMVKVPAPTPSSANGRMESASSPVSQGVTGVQKMEYRCYKCDMDFDTASQFFNHLEEAEQVGLSSRSLHRCPTDDIPSWSQCQYVFHTKVFHEKSVPFLCPGCGDESPDYNELMEHVTNDCFYLSQRARYMCASASLHKCSFADRKSVKTEPEIIDHLKKEHSRAVLQCLHCTQGFATENWLLKHLTEAHNIQLDESKGDSEREALINKTTRPLTQCLICNILFPNGSTYLQHVYLNFHVHILYVKMLECQSCFSIFETNEEIMNHRRESDKCRKLDPFQMKICTAELDSSSGTRMGEQMGMSPTPIKIIANPAAMISNSQSPQTTPPPTKHIVKQEPHISSSGSHSQSAVVTVISSSGIRGSPSSQQRSQQQVQHQQQHQQTHHQKQVTTSFQQKNTQKSSQISSKSCANANNASKSHGNANSKKGFDDLLSCQFCERLVVFSSLRKHEDQCSGLSTVAPGFCLTCRLNFGSKKLLARHGLVHIRDGLPICLFCNNRLIRPTHPKSSTPTQLESSYALKKHIYSNHTSKAVKFPFQCMLCDQFCRDKRATEFHIKEHQFRIPNNTPDPDPTPLPTSPEDLSRLLKVRRKATDPRRKAGKVIQVYYCPLCKNREFANCNGLARHLTLVHQKDPTSLNMSLLKKASTARRFVVKGPNSQGVGPGQRIPGGETRSIISNGPTTTSKHPPSTPIAQTTIVKSSTATSTPTPSRFTSTITLRKRIGSTTVITRSKPVAAPQRQAPVTRQRSLITSSSSSRPSPQTRSSSAATTPSSSHGSRARRKDGTFNCLKCPEFSCKTEKDFCEHIKWKHVWPEHEIQKLQYGNKAGLEEPSEYWCPECDTVFVAKPSLVRHLKFAHDYINSEDYMQKIGYDGKKPLKPNQCEVCYYQCADDRELQQHIRNHGMAFLRLRQQRQQQSANNNSNK</sequence>
<feature type="compositionally biased region" description="Low complexity" evidence="8">
    <location>
        <begin position="1248"/>
        <end position="1278"/>
    </location>
</feature>
<evidence type="ECO:0000259" key="9">
    <source>
        <dbReference type="PROSITE" id="PS50157"/>
    </source>
</evidence>
<feature type="domain" description="C2H2-type" evidence="9">
    <location>
        <begin position="240"/>
        <end position="265"/>
    </location>
</feature>
<feature type="region of interest" description="Disordered" evidence="8">
    <location>
        <begin position="511"/>
        <end position="531"/>
    </location>
</feature>
<dbReference type="PROSITE" id="PS00028">
    <property type="entry name" value="ZINC_FINGER_C2H2_1"/>
    <property type="match status" value="4"/>
</dbReference>
<feature type="compositionally biased region" description="Low complexity" evidence="8">
    <location>
        <begin position="1204"/>
        <end position="1221"/>
    </location>
</feature>
<dbReference type="SMART" id="SM00355">
    <property type="entry name" value="ZnF_C2H2"/>
    <property type="match status" value="14"/>
</dbReference>
<keyword evidence="11" id="KW-1185">Reference proteome</keyword>
<keyword evidence="6" id="KW-0539">Nucleus</keyword>
<dbReference type="Pfam" id="PF25412">
    <property type="entry name" value="zf-C2H2_ZNF592"/>
    <property type="match status" value="1"/>
</dbReference>
<dbReference type="PANTHER" id="PTHR24406">
    <property type="entry name" value="TRANSCRIPTIONAL REPRESSOR CTCFL-RELATED"/>
    <property type="match status" value="1"/>
</dbReference>
<dbReference type="Gene3D" id="3.30.160.60">
    <property type="entry name" value="Classic Zinc Finger"/>
    <property type="match status" value="1"/>
</dbReference>
<feature type="region of interest" description="Disordered" evidence="8">
    <location>
        <begin position="1065"/>
        <end position="1084"/>
    </location>
</feature>
<feature type="compositionally biased region" description="Polar residues" evidence="8">
    <location>
        <begin position="898"/>
        <end position="909"/>
    </location>
</feature>
<feature type="compositionally biased region" description="Pro residues" evidence="8">
    <location>
        <begin position="1071"/>
        <end position="1081"/>
    </location>
</feature>
<feature type="region of interest" description="Disordered" evidence="8">
    <location>
        <begin position="823"/>
        <end position="927"/>
    </location>
</feature>
<dbReference type="PROSITE" id="PS50157">
    <property type="entry name" value="ZINC_FINGER_C2H2_2"/>
    <property type="match status" value="2"/>
</dbReference>
<evidence type="ECO:0000313" key="11">
    <source>
        <dbReference type="Proteomes" id="UP001642540"/>
    </source>
</evidence>
<feature type="compositionally biased region" description="Low complexity" evidence="8">
    <location>
        <begin position="870"/>
        <end position="886"/>
    </location>
</feature>
<dbReference type="EMBL" id="CAXLJM020000033">
    <property type="protein sequence ID" value="CAL8101246.1"/>
    <property type="molecule type" value="Genomic_DNA"/>
</dbReference>
<evidence type="ECO:0000256" key="3">
    <source>
        <dbReference type="ARBA" id="ARBA00022737"/>
    </source>
</evidence>
<evidence type="ECO:0000256" key="4">
    <source>
        <dbReference type="ARBA" id="ARBA00022771"/>
    </source>
</evidence>
<comment type="subcellular location">
    <subcellularLocation>
        <location evidence="1">Nucleus</location>
    </subcellularLocation>
</comment>
<evidence type="ECO:0000313" key="10">
    <source>
        <dbReference type="EMBL" id="CAL8101246.1"/>
    </source>
</evidence>
<feature type="region of interest" description="Disordered" evidence="8">
    <location>
        <begin position="1158"/>
        <end position="1286"/>
    </location>
</feature>
<dbReference type="InterPro" id="IPR057356">
    <property type="entry name" value="Znf-C2H2_ZNF592"/>
</dbReference>
<evidence type="ECO:0000256" key="8">
    <source>
        <dbReference type="SAM" id="MobiDB-lite"/>
    </source>
</evidence>
<organism evidence="10 11">
    <name type="scientific">Orchesella dallaii</name>
    <dbReference type="NCBI Taxonomy" id="48710"/>
    <lineage>
        <taxon>Eukaryota</taxon>
        <taxon>Metazoa</taxon>
        <taxon>Ecdysozoa</taxon>
        <taxon>Arthropoda</taxon>
        <taxon>Hexapoda</taxon>
        <taxon>Collembola</taxon>
        <taxon>Entomobryomorpha</taxon>
        <taxon>Entomobryoidea</taxon>
        <taxon>Orchesellidae</taxon>
        <taxon>Orchesellinae</taxon>
        <taxon>Orchesella</taxon>
    </lineage>
</organism>
<keyword evidence="4 7" id="KW-0863">Zinc-finger</keyword>
<reference evidence="10 11" key="1">
    <citation type="submission" date="2024-08" db="EMBL/GenBank/DDBJ databases">
        <authorList>
            <person name="Cucini C."/>
            <person name="Frati F."/>
        </authorList>
    </citation>
    <scope>NUCLEOTIDE SEQUENCE [LARGE SCALE GENOMIC DNA]</scope>
</reference>
<feature type="compositionally biased region" description="Low complexity" evidence="8">
    <location>
        <begin position="383"/>
        <end position="414"/>
    </location>
</feature>
<feature type="compositionally biased region" description="Low complexity" evidence="8">
    <location>
        <begin position="910"/>
        <end position="923"/>
    </location>
</feature>
<dbReference type="InterPro" id="IPR050888">
    <property type="entry name" value="ZnF_C2H2-type_TF"/>
</dbReference>
<comment type="caution">
    <text evidence="10">The sequence shown here is derived from an EMBL/GenBank/DDBJ whole genome shotgun (WGS) entry which is preliminary data.</text>
</comment>
<name>A0ABP1QFE3_9HEXA</name>
<evidence type="ECO:0000256" key="1">
    <source>
        <dbReference type="ARBA" id="ARBA00004123"/>
    </source>
</evidence>
<feature type="compositionally biased region" description="Polar residues" evidence="8">
    <location>
        <begin position="422"/>
        <end position="445"/>
    </location>
</feature>
<evidence type="ECO:0000256" key="7">
    <source>
        <dbReference type="PROSITE-ProRule" id="PRU00042"/>
    </source>
</evidence>
<feature type="domain" description="C2H2-type" evidence="9">
    <location>
        <begin position="1338"/>
        <end position="1361"/>
    </location>
</feature>
<feature type="compositionally biased region" description="Basic residues" evidence="8">
    <location>
        <begin position="350"/>
        <end position="360"/>
    </location>
</feature>
<feature type="compositionally biased region" description="Gly residues" evidence="8">
    <location>
        <begin position="334"/>
        <end position="345"/>
    </location>
</feature>
<feature type="compositionally biased region" description="Polar residues" evidence="8">
    <location>
        <begin position="855"/>
        <end position="869"/>
    </location>
</feature>
<keyword evidence="3" id="KW-0677">Repeat</keyword>
<protein>
    <recommendedName>
        <fullName evidence="9">C2H2-type domain-containing protein</fullName>
    </recommendedName>
</protein>
<accession>A0ABP1QFE3</accession>
<dbReference type="InterPro" id="IPR013087">
    <property type="entry name" value="Znf_C2H2_type"/>
</dbReference>
<dbReference type="Proteomes" id="UP001642540">
    <property type="component" value="Unassembled WGS sequence"/>
</dbReference>
<evidence type="ECO:0000256" key="5">
    <source>
        <dbReference type="ARBA" id="ARBA00022833"/>
    </source>
</evidence>
<feature type="compositionally biased region" description="Polar residues" evidence="8">
    <location>
        <begin position="515"/>
        <end position="531"/>
    </location>
</feature>